<evidence type="ECO:0000259" key="5">
    <source>
        <dbReference type="PROSITE" id="PS50118"/>
    </source>
</evidence>
<dbReference type="Pfam" id="PF00505">
    <property type="entry name" value="HMG_box"/>
    <property type="match status" value="1"/>
</dbReference>
<feature type="compositionally biased region" description="Basic and acidic residues" evidence="4">
    <location>
        <begin position="304"/>
        <end position="318"/>
    </location>
</feature>
<evidence type="ECO:0000256" key="4">
    <source>
        <dbReference type="SAM" id="MobiDB-lite"/>
    </source>
</evidence>
<dbReference type="InterPro" id="IPR038973">
    <property type="entry name" value="MutL/Mlh/Pms-like"/>
</dbReference>
<dbReference type="GO" id="GO:0032389">
    <property type="term" value="C:MutLalpha complex"/>
    <property type="evidence" value="ECO:0007669"/>
    <property type="project" value="TreeGrafter"/>
</dbReference>
<dbReference type="Gene3D" id="3.30.230.10">
    <property type="match status" value="1"/>
</dbReference>
<dbReference type="SUPFAM" id="SSF47095">
    <property type="entry name" value="HMG-box"/>
    <property type="match status" value="1"/>
</dbReference>
<dbReference type="InterPro" id="IPR013507">
    <property type="entry name" value="DNA_mismatch_S5_2-like"/>
</dbReference>
<dbReference type="SMART" id="SM01340">
    <property type="entry name" value="DNA_mis_repair"/>
    <property type="match status" value="1"/>
</dbReference>
<reference evidence="6" key="1">
    <citation type="submission" date="2025-08" db="UniProtKB">
        <authorList>
            <consortium name="Ensembl"/>
        </authorList>
    </citation>
    <scope>IDENTIFICATION</scope>
</reference>
<dbReference type="SMART" id="SM00398">
    <property type="entry name" value="HMG"/>
    <property type="match status" value="1"/>
</dbReference>
<feature type="domain" description="HMG box" evidence="5">
    <location>
        <begin position="445"/>
        <end position="513"/>
    </location>
</feature>
<dbReference type="Gene3D" id="3.30.565.10">
    <property type="entry name" value="Histidine kinase-like ATPase, C-terminal domain"/>
    <property type="match status" value="2"/>
</dbReference>
<keyword evidence="3" id="KW-0539">Nucleus</keyword>
<keyword evidence="3" id="KW-0238">DNA-binding</keyword>
<dbReference type="CDD" id="cd03485">
    <property type="entry name" value="MutL_Trans_hPMS_1_like"/>
    <property type="match status" value="1"/>
</dbReference>
<accession>A0A3Q2QJ28</accession>
<protein>
    <submittedName>
        <fullName evidence="6">PMS1 homolog 1, mismatch repair system component</fullName>
    </submittedName>
</protein>
<dbReference type="InterPro" id="IPR036910">
    <property type="entry name" value="HMG_box_dom_sf"/>
</dbReference>
<feature type="region of interest" description="Disordered" evidence="4">
    <location>
        <begin position="290"/>
        <end position="333"/>
    </location>
</feature>
<name>A0A3Q2QJ28_FUNHE</name>
<sequence>MKQLPADTVRLLSSSQVVTSVLSVVKELLENSLDAGASSVDVKLAERRPLSPLQVAVTTKTEQDDVGTQYTLDCSGNVVSQRPSHLGRGTSVSVTKLFRKLPVRRQFYSSTKKCKEELKKVQELLTAYAIVRPPLRLMLAHNKVVLWQKARATDFRSALVATLGPAAVANLLPCRREQPEMVLDGFLPRPGADLSSSSSSTSDKTFIFINDRPVQHKELMKLLRQHYSAQYPDDAARHRYPVLALHVTVPPSSLDVNLTPDKTQVLLGNKEAVLTAVEALLLSLYGARPAEEQPGETGAPPPQEESRNHGGGHDDRPAADLQRQASSCSSSSSVADDWIVNQSSFFLCDDETPPSCSKATESGSASGSPEEPENRDAAETRTISAEAWSRGAALTDPTTGEPLRPVALHRPSEGGPPGSEARSRNAVTEKRAALTAYHMISSRALKAPPSAAALFDREVRAEVLREQPAAGLQEISAAVQERWRNLKEEDRKRFEEKAKKKQDLHDQRTKLASDEGPGAKGQKRKAPQSNQQLLDELFSAQPQKKKTSAACKPWQPLPCSVAALRRRLQRLSSQSAAAAPRGLRLLSQLGSQSSWVLLRGQRLMLLNPFRVEEALLFKRLQENHVLPAVVLQNPVPLTQGNLGGPEYLETLCGMERSAAGPDGAVFFSDPRLVANGFKCINPCFLWPGLPSAGEHLEVTAVADCVPFLGVDDLREVLAAVLHRKASAVPDCRPLKVTNFLKAEAVRLARQRPGSLCREDVEELVQRMERQLGGTDRTCIHGRQFVQHLADVPSTEQEAKALLTPLQL</sequence>
<dbReference type="PANTHER" id="PTHR10073">
    <property type="entry name" value="DNA MISMATCH REPAIR PROTEIN MLH, PMS, MUTL"/>
    <property type="match status" value="1"/>
</dbReference>
<feature type="DNA-binding region" description="HMG box" evidence="3">
    <location>
        <begin position="445"/>
        <end position="513"/>
    </location>
</feature>
<dbReference type="InterPro" id="IPR009071">
    <property type="entry name" value="HMG_box_dom"/>
</dbReference>
<dbReference type="Ensembl" id="ENSFHET00000000385.1">
    <property type="protein sequence ID" value="ENSFHEP00000027341.1"/>
    <property type="gene ID" value="ENSFHEG00000010760.1"/>
</dbReference>
<dbReference type="InterPro" id="IPR014721">
    <property type="entry name" value="Ribsml_uS5_D2-typ_fold_subgr"/>
</dbReference>
<dbReference type="GeneTree" id="ENSGT00940000157085"/>
<comment type="similarity">
    <text evidence="1">Belongs to the DNA mismatch repair MutL/HexB family.</text>
</comment>
<dbReference type="FunFam" id="3.30.230.10:FF:000030">
    <property type="entry name" value="PMS1 homolog 1, mismatch repair system component"/>
    <property type="match status" value="1"/>
</dbReference>
<evidence type="ECO:0000313" key="7">
    <source>
        <dbReference type="Proteomes" id="UP000265000"/>
    </source>
</evidence>
<feature type="region of interest" description="Disordered" evidence="4">
    <location>
        <begin position="494"/>
        <end position="529"/>
    </location>
</feature>
<organism evidence="6 7">
    <name type="scientific">Fundulus heteroclitus</name>
    <name type="common">Killifish</name>
    <name type="synonym">Mummichog</name>
    <dbReference type="NCBI Taxonomy" id="8078"/>
    <lineage>
        <taxon>Eukaryota</taxon>
        <taxon>Metazoa</taxon>
        <taxon>Chordata</taxon>
        <taxon>Craniata</taxon>
        <taxon>Vertebrata</taxon>
        <taxon>Euteleostomi</taxon>
        <taxon>Actinopterygii</taxon>
        <taxon>Neopterygii</taxon>
        <taxon>Teleostei</taxon>
        <taxon>Neoteleostei</taxon>
        <taxon>Acanthomorphata</taxon>
        <taxon>Ovalentaria</taxon>
        <taxon>Atherinomorphae</taxon>
        <taxon>Cyprinodontiformes</taxon>
        <taxon>Fundulidae</taxon>
        <taxon>Fundulus</taxon>
    </lineage>
</organism>
<feature type="compositionally biased region" description="Basic and acidic residues" evidence="4">
    <location>
        <begin position="494"/>
        <end position="513"/>
    </location>
</feature>
<dbReference type="STRING" id="8078.ENSFHEP00000027341"/>
<dbReference type="InterPro" id="IPR020568">
    <property type="entry name" value="Ribosomal_Su5_D2-typ_SF"/>
</dbReference>
<reference evidence="6" key="2">
    <citation type="submission" date="2025-09" db="UniProtKB">
        <authorList>
            <consortium name="Ensembl"/>
        </authorList>
    </citation>
    <scope>IDENTIFICATION</scope>
</reference>
<dbReference type="GO" id="GO:0006298">
    <property type="term" value="P:mismatch repair"/>
    <property type="evidence" value="ECO:0007669"/>
    <property type="project" value="InterPro"/>
</dbReference>
<dbReference type="PROSITE" id="PS50118">
    <property type="entry name" value="HMG_BOX_2"/>
    <property type="match status" value="1"/>
</dbReference>
<dbReference type="GO" id="GO:0016887">
    <property type="term" value="F:ATP hydrolysis activity"/>
    <property type="evidence" value="ECO:0007669"/>
    <property type="project" value="InterPro"/>
</dbReference>
<keyword evidence="2" id="KW-0227">DNA damage</keyword>
<proteinExistence type="inferred from homology"/>
<dbReference type="Proteomes" id="UP000265000">
    <property type="component" value="Unplaced"/>
</dbReference>
<keyword evidence="7" id="KW-1185">Reference proteome</keyword>
<feature type="region of interest" description="Disordered" evidence="4">
    <location>
        <begin position="350"/>
        <end position="427"/>
    </location>
</feature>
<dbReference type="SUPFAM" id="SSF55874">
    <property type="entry name" value="ATPase domain of HSP90 chaperone/DNA topoisomerase II/histidine kinase"/>
    <property type="match status" value="1"/>
</dbReference>
<evidence type="ECO:0000256" key="1">
    <source>
        <dbReference type="ARBA" id="ARBA00006082"/>
    </source>
</evidence>
<dbReference type="PANTHER" id="PTHR10073:SF54">
    <property type="entry name" value="PMS1 PROTEIN HOMOLOG 1"/>
    <property type="match status" value="1"/>
</dbReference>
<dbReference type="Pfam" id="PF01119">
    <property type="entry name" value="DNA_mis_repair"/>
    <property type="match status" value="1"/>
</dbReference>
<dbReference type="GO" id="GO:0005524">
    <property type="term" value="F:ATP binding"/>
    <property type="evidence" value="ECO:0007669"/>
    <property type="project" value="InterPro"/>
</dbReference>
<dbReference type="InterPro" id="IPR036890">
    <property type="entry name" value="HATPase_C_sf"/>
</dbReference>
<evidence type="ECO:0000256" key="3">
    <source>
        <dbReference type="PROSITE-ProRule" id="PRU00267"/>
    </source>
</evidence>
<dbReference type="SUPFAM" id="SSF54211">
    <property type="entry name" value="Ribosomal protein S5 domain 2-like"/>
    <property type="match status" value="1"/>
</dbReference>
<dbReference type="AlphaFoldDB" id="A0A3Q2QJ28"/>
<dbReference type="Gene3D" id="1.10.30.10">
    <property type="entry name" value="High mobility group box domain"/>
    <property type="match status" value="1"/>
</dbReference>
<dbReference type="GO" id="GO:0140664">
    <property type="term" value="F:ATP-dependent DNA damage sensor activity"/>
    <property type="evidence" value="ECO:0007669"/>
    <property type="project" value="InterPro"/>
</dbReference>
<evidence type="ECO:0000256" key="2">
    <source>
        <dbReference type="ARBA" id="ARBA00022763"/>
    </source>
</evidence>
<evidence type="ECO:0000313" key="6">
    <source>
        <dbReference type="Ensembl" id="ENSFHEP00000027341.1"/>
    </source>
</evidence>
<dbReference type="GO" id="GO:0030983">
    <property type="term" value="F:mismatched DNA binding"/>
    <property type="evidence" value="ECO:0007669"/>
    <property type="project" value="InterPro"/>
</dbReference>